<evidence type="ECO:0000256" key="3">
    <source>
        <dbReference type="ARBA" id="ARBA00022679"/>
    </source>
</evidence>
<feature type="domain" description="Glycosyltransferase 61 catalytic" evidence="5">
    <location>
        <begin position="173"/>
        <end position="278"/>
    </location>
</feature>
<dbReference type="InterPro" id="IPR049625">
    <property type="entry name" value="Glyco_transf_61_cat"/>
</dbReference>
<gene>
    <name evidence="6" type="ORF">Sangu_2427600</name>
</gene>
<dbReference type="PANTHER" id="PTHR20961:SF5">
    <property type="entry name" value="GLYCOSYLTRANSFERASE-RELATED"/>
    <property type="match status" value="1"/>
</dbReference>
<organism evidence="6">
    <name type="scientific">Sesamum angustifolium</name>
    <dbReference type="NCBI Taxonomy" id="2727405"/>
    <lineage>
        <taxon>Eukaryota</taxon>
        <taxon>Viridiplantae</taxon>
        <taxon>Streptophyta</taxon>
        <taxon>Embryophyta</taxon>
        <taxon>Tracheophyta</taxon>
        <taxon>Spermatophyta</taxon>
        <taxon>Magnoliopsida</taxon>
        <taxon>eudicotyledons</taxon>
        <taxon>Gunneridae</taxon>
        <taxon>Pentapetalae</taxon>
        <taxon>asterids</taxon>
        <taxon>lamiids</taxon>
        <taxon>Lamiales</taxon>
        <taxon>Pedaliaceae</taxon>
        <taxon>Sesamum</taxon>
    </lineage>
</organism>
<evidence type="ECO:0000259" key="5">
    <source>
        <dbReference type="Pfam" id="PF04577"/>
    </source>
</evidence>
<keyword evidence="4" id="KW-0325">Glycoprotein</keyword>
<protein>
    <submittedName>
        <fullName evidence="6">Alpha-1,3-arabinosyltransferase XAT3</fullName>
    </submittedName>
</protein>
<dbReference type="PANTHER" id="PTHR20961">
    <property type="entry name" value="GLYCOSYLTRANSFERASE"/>
    <property type="match status" value="1"/>
</dbReference>
<evidence type="ECO:0000256" key="1">
    <source>
        <dbReference type="ARBA" id="ARBA00004323"/>
    </source>
</evidence>
<evidence type="ECO:0000256" key="4">
    <source>
        <dbReference type="ARBA" id="ARBA00023180"/>
    </source>
</evidence>
<accession>A0AAW2KXU7</accession>
<dbReference type="GO" id="GO:0016763">
    <property type="term" value="F:pentosyltransferase activity"/>
    <property type="evidence" value="ECO:0007669"/>
    <property type="project" value="UniProtKB-ARBA"/>
</dbReference>
<name>A0AAW2KXU7_9LAMI</name>
<comment type="subcellular location">
    <subcellularLocation>
        <location evidence="1">Golgi apparatus membrane</location>
        <topology evidence="1">Single-pass type II membrane protein</topology>
    </subcellularLocation>
</comment>
<reference evidence="6" key="1">
    <citation type="submission" date="2020-06" db="EMBL/GenBank/DDBJ databases">
        <authorList>
            <person name="Li T."/>
            <person name="Hu X."/>
            <person name="Zhang T."/>
            <person name="Song X."/>
            <person name="Zhang H."/>
            <person name="Dai N."/>
            <person name="Sheng W."/>
            <person name="Hou X."/>
            <person name="Wei L."/>
        </authorList>
    </citation>
    <scope>NUCLEOTIDE SEQUENCE</scope>
    <source>
        <strain evidence="6">G01</strain>
        <tissue evidence="6">Leaf</tissue>
    </source>
</reference>
<dbReference type="AlphaFoldDB" id="A0AAW2KXU7"/>
<proteinExistence type="predicted"/>
<dbReference type="Pfam" id="PF04577">
    <property type="entry name" value="Glyco_transf_61"/>
    <property type="match status" value="1"/>
</dbReference>
<sequence length="371" mass="42849">MYNFSNSRSDVVEINGDIRIHGKSSTIFIASSSERGLHSWTVMPYPRKADLSAMQRVRKWTMKFQVAEKLPDCIRTFSIPTVLFSTGDFSSNPYHDFSDLLIPLYLTARPFNQTLLFLITDNHQPWISKYRPILERLSKHDIIEIDKRDEVICFARTTFGLKAHEELGLNSSEFPYYSIRDFRQFLRSTYSLDRTSINDRSRSRPRMLIISRKNTRVFKNEGEVAEMGKSLGFDVLVEDIPCNMTIVARFVNSFDVMVGVHGAGLTNMVFLPDNAVLIQIIPLGLESSARRYYDSPTKDMTLRYIGYKVSVNESSLFGKYPPDSEVYRDPSAVRSRGYLRFRSTYMDNQDVNIDLGRFRETLLNALQLVRN</sequence>
<keyword evidence="3" id="KW-0808">Transferase</keyword>
<comment type="caution">
    <text evidence="6">The sequence shown here is derived from an EMBL/GenBank/DDBJ whole genome shotgun (WGS) entry which is preliminary data.</text>
</comment>
<evidence type="ECO:0000256" key="2">
    <source>
        <dbReference type="ARBA" id="ARBA00022676"/>
    </source>
</evidence>
<evidence type="ECO:0000313" key="6">
    <source>
        <dbReference type="EMBL" id="KAL0311329.1"/>
    </source>
</evidence>
<keyword evidence="2" id="KW-0328">Glycosyltransferase</keyword>
<dbReference type="GO" id="GO:0000139">
    <property type="term" value="C:Golgi membrane"/>
    <property type="evidence" value="ECO:0007669"/>
    <property type="project" value="UniProtKB-SubCell"/>
</dbReference>
<reference evidence="6" key="2">
    <citation type="journal article" date="2024" name="Plant">
        <title>Genomic evolution and insights into agronomic trait innovations of Sesamum species.</title>
        <authorList>
            <person name="Miao H."/>
            <person name="Wang L."/>
            <person name="Qu L."/>
            <person name="Liu H."/>
            <person name="Sun Y."/>
            <person name="Le M."/>
            <person name="Wang Q."/>
            <person name="Wei S."/>
            <person name="Zheng Y."/>
            <person name="Lin W."/>
            <person name="Duan Y."/>
            <person name="Cao H."/>
            <person name="Xiong S."/>
            <person name="Wang X."/>
            <person name="Wei L."/>
            <person name="Li C."/>
            <person name="Ma Q."/>
            <person name="Ju M."/>
            <person name="Zhao R."/>
            <person name="Li G."/>
            <person name="Mu C."/>
            <person name="Tian Q."/>
            <person name="Mei H."/>
            <person name="Zhang T."/>
            <person name="Gao T."/>
            <person name="Zhang H."/>
        </authorList>
    </citation>
    <scope>NUCLEOTIDE SEQUENCE</scope>
    <source>
        <strain evidence="6">G01</strain>
    </source>
</reference>
<dbReference type="EMBL" id="JACGWK010000016">
    <property type="protein sequence ID" value="KAL0311329.1"/>
    <property type="molecule type" value="Genomic_DNA"/>
</dbReference>
<dbReference type="InterPro" id="IPR007657">
    <property type="entry name" value="Glycosyltransferase_61"/>
</dbReference>